<evidence type="ECO:0000313" key="17">
    <source>
        <dbReference type="EMBL" id="GKX29818.1"/>
    </source>
</evidence>
<dbReference type="SMART" id="SM00304">
    <property type="entry name" value="HAMP"/>
    <property type="match status" value="1"/>
</dbReference>
<evidence type="ECO:0000256" key="3">
    <source>
        <dbReference type="ARBA" id="ARBA00012438"/>
    </source>
</evidence>
<evidence type="ECO:0000256" key="13">
    <source>
        <dbReference type="ARBA" id="ARBA00023136"/>
    </source>
</evidence>
<comment type="catalytic activity">
    <reaction evidence="1">
        <text>ATP + protein L-histidine = ADP + protein N-phospho-L-histidine.</text>
        <dbReference type="EC" id="2.7.13.3"/>
    </reaction>
</comment>
<feature type="transmembrane region" description="Helical" evidence="14">
    <location>
        <begin position="12"/>
        <end position="33"/>
    </location>
</feature>
<evidence type="ECO:0000313" key="18">
    <source>
        <dbReference type="Proteomes" id="UP001144256"/>
    </source>
</evidence>
<dbReference type="GO" id="GO:0005524">
    <property type="term" value="F:ATP binding"/>
    <property type="evidence" value="ECO:0007669"/>
    <property type="project" value="UniProtKB-KW"/>
</dbReference>
<keyword evidence="5" id="KW-0597">Phosphoprotein</keyword>
<dbReference type="PANTHER" id="PTHR45528:SF1">
    <property type="entry name" value="SENSOR HISTIDINE KINASE CPXA"/>
    <property type="match status" value="1"/>
</dbReference>
<evidence type="ECO:0000259" key="15">
    <source>
        <dbReference type="PROSITE" id="PS50109"/>
    </source>
</evidence>
<keyword evidence="7 14" id="KW-0812">Transmembrane</keyword>
<evidence type="ECO:0000256" key="10">
    <source>
        <dbReference type="ARBA" id="ARBA00022840"/>
    </source>
</evidence>
<dbReference type="RefSeq" id="WP_281815508.1">
    <property type="nucleotide sequence ID" value="NZ_BRLB01000006.1"/>
</dbReference>
<dbReference type="InterPro" id="IPR003594">
    <property type="entry name" value="HATPase_dom"/>
</dbReference>
<dbReference type="EMBL" id="BRLB01000006">
    <property type="protein sequence ID" value="GKX29818.1"/>
    <property type="molecule type" value="Genomic_DNA"/>
</dbReference>
<reference evidence="17" key="1">
    <citation type="submission" date="2022-06" db="EMBL/GenBank/DDBJ databases">
        <title>Vallitalea longa sp. nov., an anaerobic bacterium isolated from marine sediment.</title>
        <authorList>
            <person name="Hirano S."/>
            <person name="Terahara T."/>
            <person name="Mori K."/>
            <person name="Hamada M."/>
            <person name="Matsumoto R."/>
            <person name="Kobayashi T."/>
        </authorList>
    </citation>
    <scope>NUCLEOTIDE SEQUENCE</scope>
    <source>
        <strain evidence="17">SH18-1</strain>
    </source>
</reference>
<gene>
    <name evidence="17" type="ORF">SH1V18_22980</name>
</gene>
<comment type="subcellular location">
    <subcellularLocation>
        <location evidence="2">Cell membrane</location>
        <topology evidence="2">Multi-pass membrane protein</topology>
    </subcellularLocation>
</comment>
<dbReference type="AlphaFoldDB" id="A0A9W5YEN2"/>
<evidence type="ECO:0000256" key="2">
    <source>
        <dbReference type="ARBA" id="ARBA00004651"/>
    </source>
</evidence>
<keyword evidence="4" id="KW-1003">Cell membrane</keyword>
<proteinExistence type="predicted"/>
<evidence type="ECO:0000256" key="11">
    <source>
        <dbReference type="ARBA" id="ARBA00022989"/>
    </source>
</evidence>
<feature type="domain" description="Histidine kinase" evidence="15">
    <location>
        <begin position="147"/>
        <end position="365"/>
    </location>
</feature>
<evidence type="ECO:0000256" key="12">
    <source>
        <dbReference type="ARBA" id="ARBA00023012"/>
    </source>
</evidence>
<dbReference type="InterPro" id="IPR003660">
    <property type="entry name" value="HAMP_dom"/>
</dbReference>
<dbReference type="SUPFAM" id="SSF55874">
    <property type="entry name" value="ATPase domain of HSP90 chaperone/DNA topoisomerase II/histidine kinase"/>
    <property type="match status" value="1"/>
</dbReference>
<dbReference type="SMART" id="SM00388">
    <property type="entry name" value="HisKA"/>
    <property type="match status" value="1"/>
</dbReference>
<evidence type="ECO:0000256" key="8">
    <source>
        <dbReference type="ARBA" id="ARBA00022741"/>
    </source>
</evidence>
<dbReference type="PRINTS" id="PR00344">
    <property type="entry name" value="BCTRLSENSOR"/>
</dbReference>
<keyword evidence="8" id="KW-0547">Nucleotide-binding</keyword>
<keyword evidence="9" id="KW-0418">Kinase</keyword>
<dbReference type="CDD" id="cd00075">
    <property type="entry name" value="HATPase"/>
    <property type="match status" value="1"/>
</dbReference>
<dbReference type="FunFam" id="3.30.565.10:FF:000006">
    <property type="entry name" value="Sensor histidine kinase WalK"/>
    <property type="match status" value="1"/>
</dbReference>
<dbReference type="CDD" id="cd06225">
    <property type="entry name" value="HAMP"/>
    <property type="match status" value="1"/>
</dbReference>
<dbReference type="Pfam" id="PF02518">
    <property type="entry name" value="HATPase_c"/>
    <property type="match status" value="1"/>
</dbReference>
<dbReference type="Gene3D" id="6.10.340.10">
    <property type="match status" value="1"/>
</dbReference>
<dbReference type="Pfam" id="PF00672">
    <property type="entry name" value="HAMP"/>
    <property type="match status" value="1"/>
</dbReference>
<dbReference type="CDD" id="cd00082">
    <property type="entry name" value="HisKA"/>
    <property type="match status" value="1"/>
</dbReference>
<dbReference type="PROSITE" id="PS50109">
    <property type="entry name" value="HIS_KIN"/>
    <property type="match status" value="1"/>
</dbReference>
<dbReference type="GO" id="GO:0000155">
    <property type="term" value="F:phosphorelay sensor kinase activity"/>
    <property type="evidence" value="ECO:0007669"/>
    <property type="project" value="InterPro"/>
</dbReference>
<name>A0A9W5YEN2_9FIRM</name>
<dbReference type="InterPro" id="IPR005467">
    <property type="entry name" value="His_kinase_dom"/>
</dbReference>
<dbReference type="PANTHER" id="PTHR45528">
    <property type="entry name" value="SENSOR HISTIDINE KINASE CPXA"/>
    <property type="match status" value="1"/>
</dbReference>
<organism evidence="17 18">
    <name type="scientific">Vallitalea longa</name>
    <dbReference type="NCBI Taxonomy" id="2936439"/>
    <lineage>
        <taxon>Bacteria</taxon>
        <taxon>Bacillati</taxon>
        <taxon>Bacillota</taxon>
        <taxon>Clostridia</taxon>
        <taxon>Lachnospirales</taxon>
        <taxon>Vallitaleaceae</taxon>
        <taxon>Vallitalea</taxon>
    </lineage>
</organism>
<dbReference type="Gene3D" id="3.30.565.10">
    <property type="entry name" value="Histidine kinase-like ATPase, C-terminal domain"/>
    <property type="match status" value="1"/>
</dbReference>
<feature type="transmembrane region" description="Helical" evidence="14">
    <location>
        <begin position="53"/>
        <end position="78"/>
    </location>
</feature>
<accession>A0A9W5YEN2</accession>
<keyword evidence="12" id="KW-0902">Two-component regulatory system</keyword>
<dbReference type="SUPFAM" id="SSF47384">
    <property type="entry name" value="Homodimeric domain of signal transducing histidine kinase"/>
    <property type="match status" value="1"/>
</dbReference>
<evidence type="ECO:0000256" key="7">
    <source>
        <dbReference type="ARBA" id="ARBA00022692"/>
    </source>
</evidence>
<dbReference type="PROSITE" id="PS50885">
    <property type="entry name" value="HAMP"/>
    <property type="match status" value="1"/>
</dbReference>
<evidence type="ECO:0000256" key="4">
    <source>
        <dbReference type="ARBA" id="ARBA00022475"/>
    </source>
</evidence>
<evidence type="ECO:0000256" key="9">
    <source>
        <dbReference type="ARBA" id="ARBA00022777"/>
    </source>
</evidence>
<dbReference type="SUPFAM" id="SSF158472">
    <property type="entry name" value="HAMP domain-like"/>
    <property type="match status" value="1"/>
</dbReference>
<keyword evidence="11 14" id="KW-1133">Transmembrane helix</keyword>
<keyword evidence="13 14" id="KW-0472">Membrane</keyword>
<dbReference type="InterPro" id="IPR004358">
    <property type="entry name" value="Sig_transdc_His_kin-like_C"/>
</dbReference>
<sequence length="368" mass="42309">MKFTLKRKMLVSFSVVLIIPPVLTVFLLFINIYNHISNHNINDLNNFQSSNYTFNNCLIIVFGFITMIILIILSIYIISKSVLTPLKELNIATKHIADGNLDYRITYNKNDELGLFCKTFDSMRVKLKESLEKQARDEKSRKEMIASVSHDLRTPLSSIKGYVEGLQDGIVSDKKDVNNYLSIIKNKTDTLDKLIDDLFDFSKLELNKLEMNYIVDDSNNILSDMFSNIKLEFQNNNVKLDIEKPYPSVQIKIDPYRLNQVFDNLINNALIYSDKDLLIKVGAIIKDSDLVFYVKDNGIGIEQKDLPYIFERFYRSEKSRSRQYGGTGLGLSICKNIINIHGGEIWVDSIIHEGSCFYFSIPITNKCV</sequence>
<evidence type="ECO:0000256" key="1">
    <source>
        <dbReference type="ARBA" id="ARBA00000085"/>
    </source>
</evidence>
<evidence type="ECO:0000256" key="5">
    <source>
        <dbReference type="ARBA" id="ARBA00022553"/>
    </source>
</evidence>
<dbReference type="SMART" id="SM00387">
    <property type="entry name" value="HATPase_c"/>
    <property type="match status" value="1"/>
</dbReference>
<dbReference type="InterPro" id="IPR036890">
    <property type="entry name" value="HATPase_C_sf"/>
</dbReference>
<dbReference type="InterPro" id="IPR050398">
    <property type="entry name" value="HssS/ArlS-like"/>
</dbReference>
<dbReference type="Proteomes" id="UP001144256">
    <property type="component" value="Unassembled WGS sequence"/>
</dbReference>
<feature type="domain" description="HAMP" evidence="16">
    <location>
        <begin position="80"/>
        <end position="132"/>
    </location>
</feature>
<evidence type="ECO:0000256" key="6">
    <source>
        <dbReference type="ARBA" id="ARBA00022679"/>
    </source>
</evidence>
<dbReference type="FunFam" id="1.10.287.130:FF:000001">
    <property type="entry name" value="Two-component sensor histidine kinase"/>
    <property type="match status" value="1"/>
</dbReference>
<keyword evidence="6" id="KW-0808">Transferase</keyword>
<dbReference type="InterPro" id="IPR036097">
    <property type="entry name" value="HisK_dim/P_sf"/>
</dbReference>
<comment type="caution">
    <text evidence="17">The sequence shown here is derived from an EMBL/GenBank/DDBJ whole genome shotgun (WGS) entry which is preliminary data.</text>
</comment>
<evidence type="ECO:0000256" key="14">
    <source>
        <dbReference type="SAM" id="Phobius"/>
    </source>
</evidence>
<dbReference type="Gene3D" id="1.10.287.130">
    <property type="match status" value="1"/>
</dbReference>
<evidence type="ECO:0000259" key="16">
    <source>
        <dbReference type="PROSITE" id="PS50885"/>
    </source>
</evidence>
<dbReference type="InterPro" id="IPR003661">
    <property type="entry name" value="HisK_dim/P_dom"/>
</dbReference>
<dbReference type="GO" id="GO:0005886">
    <property type="term" value="C:plasma membrane"/>
    <property type="evidence" value="ECO:0007669"/>
    <property type="project" value="UniProtKB-SubCell"/>
</dbReference>
<keyword evidence="18" id="KW-1185">Reference proteome</keyword>
<dbReference type="Pfam" id="PF00512">
    <property type="entry name" value="HisKA"/>
    <property type="match status" value="1"/>
</dbReference>
<protein>
    <recommendedName>
        <fullName evidence="3">histidine kinase</fullName>
        <ecNumber evidence="3">2.7.13.3</ecNumber>
    </recommendedName>
</protein>
<dbReference type="EC" id="2.7.13.3" evidence="3"/>
<keyword evidence="10" id="KW-0067">ATP-binding</keyword>